<evidence type="ECO:0000256" key="1">
    <source>
        <dbReference type="ARBA" id="ARBA00022737"/>
    </source>
</evidence>
<proteinExistence type="predicted"/>
<dbReference type="Gene3D" id="6.10.250.2590">
    <property type="match status" value="1"/>
</dbReference>
<evidence type="ECO:0000259" key="4">
    <source>
        <dbReference type="PROSITE" id="PS50853"/>
    </source>
</evidence>
<dbReference type="PROSITE" id="PS00022">
    <property type="entry name" value="EGF_1"/>
    <property type="match status" value="2"/>
</dbReference>
<dbReference type="EMBL" id="AHAT01018180">
    <property type="status" value="NOT_ANNOTATED_CDS"/>
    <property type="molecule type" value="Genomic_DNA"/>
</dbReference>
<dbReference type="Pfam" id="PF00041">
    <property type="entry name" value="fn3"/>
    <property type="match status" value="2"/>
</dbReference>
<dbReference type="Proteomes" id="UP000018468">
    <property type="component" value="Linkage group LG10"/>
</dbReference>
<sequence length="459" mass="50098">MFFRTTQKVRVLLLLGSLCICGDFTAADDPVIPANNGVTFSHVYKIDLPKASDCKVEMDTIPVQDQGTEQAVSSQGMEGDNNIVFRHNIRLQTPKCDCESSESFQALLYRINGLEEEVTYLKSQCTQGCCGGGGSDIKCSGHGSLKQDTCSCVCDEGWEGEDCSRRSCPNECSDNGRCVDGQCVCYQGYAGADCSELLCPNDCNDKGRCVDGVCQCFRNFMGEDCSLWRCPNDCSGNGECDDGTCICEDGFTGIDCSKVMGPNNLRLLRSSEESLLVEWDEVPGAEYYLLTYHPEGDEGSIREIRVPSDTNSYLITGLTPGVKYIINVSAWIKGITSEPESLEATTEVSTVQKIRVVSQTEDSIQVEWPNPSSEVDYFRLTFVTPEGQEQEVRVQKSSGAKTSYTITDLFPGTKYLIKVQAIKGNTAGKPSSVNGLTDIDAPTNLVTKSVTEDTATLSW</sequence>
<dbReference type="SMART" id="SM00060">
    <property type="entry name" value="FN3"/>
    <property type="match status" value="2"/>
</dbReference>
<dbReference type="Ensembl" id="ENSLOCT00000002834.1">
    <property type="protein sequence ID" value="ENSLOCP00000002828.1"/>
    <property type="gene ID" value="ENSLOCG00000002387.1"/>
</dbReference>
<keyword evidence="6" id="KW-1185">Reference proteome</keyword>
<feature type="domain" description="Fibronectin type-III" evidence="4">
    <location>
        <begin position="261"/>
        <end position="348"/>
    </location>
</feature>
<dbReference type="Gene3D" id="2.60.40.10">
    <property type="entry name" value="Immunoglobulins"/>
    <property type="match status" value="2"/>
</dbReference>
<dbReference type="HOGENOM" id="CLU_540737_0_0_1"/>
<dbReference type="Gene3D" id="2.10.25.10">
    <property type="entry name" value="Laminin"/>
    <property type="match status" value="4"/>
</dbReference>
<dbReference type="InterPro" id="IPR000742">
    <property type="entry name" value="EGF"/>
</dbReference>
<keyword evidence="1" id="KW-0677">Repeat</keyword>
<dbReference type="InterPro" id="IPR050991">
    <property type="entry name" value="ECM_Regulatory_Proteins"/>
</dbReference>
<dbReference type="InterPro" id="IPR003961">
    <property type="entry name" value="FN3_dom"/>
</dbReference>
<reference evidence="5" key="2">
    <citation type="submission" date="2025-08" db="UniProtKB">
        <authorList>
            <consortium name="Ensembl"/>
        </authorList>
    </citation>
    <scope>IDENTIFICATION</scope>
</reference>
<dbReference type="PANTHER" id="PTHR46708:SF12">
    <property type="entry name" value="TENASCIN N"/>
    <property type="match status" value="1"/>
</dbReference>
<name>W5M370_LEPOC</name>
<dbReference type="AlphaFoldDB" id="W5M370"/>
<dbReference type="FunFam" id="2.10.25.10:FF:000001">
    <property type="entry name" value="Tenascin C"/>
    <property type="match status" value="3"/>
</dbReference>
<keyword evidence="3" id="KW-0732">Signal</keyword>
<feature type="domain" description="Fibronectin type-III" evidence="4">
    <location>
        <begin position="350"/>
        <end position="442"/>
    </location>
</feature>
<evidence type="ECO:0000256" key="3">
    <source>
        <dbReference type="SAM" id="SignalP"/>
    </source>
</evidence>
<dbReference type="SMART" id="SM00181">
    <property type="entry name" value="EGF"/>
    <property type="match status" value="3"/>
</dbReference>
<dbReference type="GeneTree" id="ENSGT00940000160553"/>
<reference evidence="5" key="3">
    <citation type="submission" date="2025-09" db="UniProtKB">
        <authorList>
            <consortium name="Ensembl"/>
        </authorList>
    </citation>
    <scope>IDENTIFICATION</scope>
</reference>
<organism evidence="5 6">
    <name type="scientific">Lepisosteus oculatus</name>
    <name type="common">Spotted gar</name>
    <dbReference type="NCBI Taxonomy" id="7918"/>
    <lineage>
        <taxon>Eukaryota</taxon>
        <taxon>Metazoa</taxon>
        <taxon>Chordata</taxon>
        <taxon>Craniata</taxon>
        <taxon>Vertebrata</taxon>
        <taxon>Euteleostomi</taxon>
        <taxon>Actinopterygii</taxon>
        <taxon>Neopterygii</taxon>
        <taxon>Holostei</taxon>
        <taxon>Semionotiformes</taxon>
        <taxon>Lepisosteidae</taxon>
        <taxon>Lepisosteus</taxon>
    </lineage>
</organism>
<dbReference type="InterPro" id="IPR036116">
    <property type="entry name" value="FN3_sf"/>
</dbReference>
<dbReference type="CDD" id="cd00063">
    <property type="entry name" value="FN3"/>
    <property type="match status" value="2"/>
</dbReference>
<dbReference type="EMBL" id="AHAT01018181">
    <property type="status" value="NOT_ANNOTATED_CDS"/>
    <property type="molecule type" value="Genomic_DNA"/>
</dbReference>
<feature type="signal peptide" evidence="3">
    <location>
        <begin position="1"/>
        <end position="27"/>
    </location>
</feature>
<dbReference type="PROSITE" id="PS01186">
    <property type="entry name" value="EGF_2"/>
    <property type="match status" value="2"/>
</dbReference>
<accession>W5M370</accession>
<dbReference type="InterPro" id="IPR013783">
    <property type="entry name" value="Ig-like_fold"/>
</dbReference>
<keyword evidence="2" id="KW-0325">Glycoprotein</keyword>
<feature type="chain" id="PRO_5004867194" evidence="3">
    <location>
        <begin position="28"/>
        <end position="459"/>
    </location>
</feature>
<dbReference type="EMBL" id="AHAT01018179">
    <property type="status" value="NOT_ANNOTATED_CDS"/>
    <property type="molecule type" value="Genomic_DNA"/>
</dbReference>
<evidence type="ECO:0000256" key="2">
    <source>
        <dbReference type="ARBA" id="ARBA00023180"/>
    </source>
</evidence>
<dbReference type="PROSITE" id="PS50853">
    <property type="entry name" value="FN3"/>
    <property type="match status" value="2"/>
</dbReference>
<reference evidence="6" key="1">
    <citation type="submission" date="2011-12" db="EMBL/GenBank/DDBJ databases">
        <title>The Draft Genome of Lepisosteus oculatus.</title>
        <authorList>
            <consortium name="The Broad Institute Genome Assembly &amp; Analysis Group"/>
            <consortium name="Computational R&amp;D Group"/>
            <consortium name="and Sequencing Platform"/>
            <person name="Di Palma F."/>
            <person name="Alfoldi J."/>
            <person name="Johnson J."/>
            <person name="Berlin A."/>
            <person name="Gnerre S."/>
            <person name="Jaffe D."/>
            <person name="MacCallum I."/>
            <person name="Young S."/>
            <person name="Walker B.J."/>
            <person name="Lander E.S."/>
            <person name="Lindblad-Toh K."/>
        </authorList>
    </citation>
    <scope>NUCLEOTIDE SEQUENCE [LARGE SCALE GENOMIC DNA]</scope>
</reference>
<dbReference type="SUPFAM" id="SSF49265">
    <property type="entry name" value="Fibronectin type III"/>
    <property type="match status" value="1"/>
</dbReference>
<dbReference type="PANTHER" id="PTHR46708">
    <property type="entry name" value="TENASCIN"/>
    <property type="match status" value="1"/>
</dbReference>
<evidence type="ECO:0000313" key="5">
    <source>
        <dbReference type="Ensembl" id="ENSLOCP00000002828.1"/>
    </source>
</evidence>
<evidence type="ECO:0000313" key="6">
    <source>
        <dbReference type="Proteomes" id="UP000018468"/>
    </source>
</evidence>
<dbReference type="Pfam" id="PF23106">
    <property type="entry name" value="EGF_Teneurin"/>
    <property type="match status" value="4"/>
</dbReference>
<dbReference type="Bgee" id="ENSLOCG00000002387">
    <property type="expression patterns" value="Expressed in zone of skin and 4 other cell types or tissues"/>
</dbReference>
<protein>
    <submittedName>
        <fullName evidence="5">Tenascin N</fullName>
    </submittedName>
</protein>